<name>A0A7G8AMY4_9CAUD</name>
<dbReference type="EMBL" id="MT653146">
    <property type="protein sequence ID" value="QNI21486.1"/>
    <property type="molecule type" value="Genomic_DNA"/>
</dbReference>
<accession>A0A7G8AMY4</accession>
<sequence>MINAKEELLLALKNTNSEVKCIKIELVIMETKKFGYYP</sequence>
<dbReference type="Proteomes" id="UP000515926">
    <property type="component" value="Segment"/>
</dbReference>
<reference evidence="1 2" key="1">
    <citation type="submission" date="2020-06" db="EMBL/GenBank/DDBJ databases">
        <title>Comprehensive evaluation of the safety and efficacy of BAFASAL(R) bacteriophage preparation for the reduction of Salmonella in food chain.</title>
        <authorList>
            <person name="Wojcik E.A."/>
            <person name="Stanczyk M."/>
            <person name="Wojtasik A."/>
            <person name="Kowalska J.D."/>
            <person name="Nowakowska M."/>
            <person name="Lukasiak M."/>
            <person name="Bartnicka M."/>
            <person name="Kazimierczak J."/>
            <person name="Dastych J."/>
        </authorList>
    </citation>
    <scope>NUCLEOTIDE SEQUENCE [LARGE SCALE GENOMIC DNA]</scope>
</reference>
<keyword evidence="2" id="KW-1185">Reference proteome</keyword>
<organism evidence="1 2">
    <name type="scientific">Salmonella phage 8sent1748</name>
    <dbReference type="NCBI Taxonomy" id="2762671"/>
    <lineage>
        <taxon>Viruses</taxon>
        <taxon>Duplodnaviria</taxon>
        <taxon>Heunggongvirae</taxon>
        <taxon>Uroviricota</taxon>
        <taxon>Caudoviricetes</taxon>
        <taxon>Demerecviridae</taxon>
        <taxon>Markadamsvirinae</taxon>
        <taxon>Tequintavirus</taxon>
        <taxon>Tequintavirus tv8sent1748</taxon>
    </lineage>
</organism>
<protein>
    <submittedName>
        <fullName evidence="1">Uncharacterized protein</fullName>
    </submittedName>
</protein>
<evidence type="ECO:0000313" key="1">
    <source>
        <dbReference type="EMBL" id="QNI21486.1"/>
    </source>
</evidence>
<proteinExistence type="predicted"/>
<evidence type="ECO:0000313" key="2">
    <source>
        <dbReference type="Proteomes" id="UP000515926"/>
    </source>
</evidence>